<evidence type="ECO:0000256" key="1">
    <source>
        <dbReference type="SAM" id="Phobius"/>
    </source>
</evidence>
<protein>
    <submittedName>
        <fullName evidence="2">Uncharacterized protein</fullName>
    </submittedName>
</protein>
<proteinExistence type="predicted"/>
<evidence type="ECO:0000313" key="2">
    <source>
        <dbReference type="EMBL" id="PIU75221.1"/>
    </source>
</evidence>
<comment type="caution">
    <text evidence="2">The sequence shown here is derived from an EMBL/GenBank/DDBJ whole genome shotgun (WGS) entry which is preliminary data.</text>
</comment>
<accession>A0A2M7AX61</accession>
<dbReference type="InterPro" id="IPR043713">
    <property type="entry name" value="DUF5654"/>
</dbReference>
<evidence type="ECO:0000313" key="3">
    <source>
        <dbReference type="Proteomes" id="UP000228775"/>
    </source>
</evidence>
<sequence>MADFQTPEQKKAEQKRLSEIVIEKMMTLILAGFGLVAALAWDDAIKSLFEELFGGRNSLTAKFLYAIVVTLIVVVISIRLSNLMKKIGVLNSVIKNRTNNLIKP</sequence>
<organism evidence="2 3">
    <name type="scientific">Candidatus Portnoybacteria bacterium CG06_land_8_20_14_3_00_39_12</name>
    <dbReference type="NCBI Taxonomy" id="1974809"/>
    <lineage>
        <taxon>Bacteria</taxon>
        <taxon>Candidatus Portnoyibacteriota</taxon>
    </lineage>
</organism>
<name>A0A2M7AX61_9BACT</name>
<dbReference type="Pfam" id="PF18898">
    <property type="entry name" value="DUF5654"/>
    <property type="match status" value="1"/>
</dbReference>
<dbReference type="AlphaFoldDB" id="A0A2M7AX61"/>
<feature type="transmembrane region" description="Helical" evidence="1">
    <location>
        <begin position="61"/>
        <end position="80"/>
    </location>
</feature>
<dbReference type="EMBL" id="PEVY01000041">
    <property type="protein sequence ID" value="PIU75221.1"/>
    <property type="molecule type" value="Genomic_DNA"/>
</dbReference>
<keyword evidence="1" id="KW-1133">Transmembrane helix</keyword>
<keyword evidence="1" id="KW-0472">Membrane</keyword>
<dbReference type="Proteomes" id="UP000228775">
    <property type="component" value="Unassembled WGS sequence"/>
</dbReference>
<feature type="transmembrane region" description="Helical" evidence="1">
    <location>
        <begin position="21"/>
        <end position="41"/>
    </location>
</feature>
<gene>
    <name evidence="2" type="ORF">COS76_01935</name>
</gene>
<keyword evidence="1" id="KW-0812">Transmembrane</keyword>
<reference evidence="3" key="1">
    <citation type="submission" date="2017-09" db="EMBL/GenBank/DDBJ databases">
        <title>Depth-based differentiation of microbial function through sediment-hosted aquifers and enrichment of novel symbionts in the deep terrestrial subsurface.</title>
        <authorList>
            <person name="Probst A.J."/>
            <person name="Ladd B."/>
            <person name="Jarett J.K."/>
            <person name="Geller-Mcgrath D.E."/>
            <person name="Sieber C.M.K."/>
            <person name="Emerson J.B."/>
            <person name="Anantharaman K."/>
            <person name="Thomas B.C."/>
            <person name="Malmstrom R."/>
            <person name="Stieglmeier M."/>
            <person name="Klingl A."/>
            <person name="Woyke T."/>
            <person name="Ryan C.M."/>
            <person name="Banfield J.F."/>
        </authorList>
    </citation>
    <scope>NUCLEOTIDE SEQUENCE [LARGE SCALE GENOMIC DNA]</scope>
</reference>